<evidence type="ECO:0000259" key="2">
    <source>
        <dbReference type="Pfam" id="PF01408"/>
    </source>
</evidence>
<dbReference type="Proteomes" id="UP000229307">
    <property type="component" value="Unassembled WGS sequence"/>
</dbReference>
<dbReference type="SUPFAM" id="SSF51735">
    <property type="entry name" value="NAD(P)-binding Rossmann-fold domains"/>
    <property type="match status" value="1"/>
</dbReference>
<evidence type="ECO:0008006" key="6">
    <source>
        <dbReference type="Google" id="ProtNLM"/>
    </source>
</evidence>
<dbReference type="Pfam" id="PF01408">
    <property type="entry name" value="GFO_IDH_MocA"/>
    <property type="match status" value="1"/>
</dbReference>
<dbReference type="Gene3D" id="3.30.360.10">
    <property type="entry name" value="Dihydrodipicolinate Reductase, domain 2"/>
    <property type="match status" value="1"/>
</dbReference>
<dbReference type="PANTHER" id="PTHR43818">
    <property type="entry name" value="BCDNA.GH03377"/>
    <property type="match status" value="1"/>
</dbReference>
<protein>
    <recommendedName>
        <fullName evidence="6">Gfo/Idh/MocA family oxidoreductase</fullName>
    </recommendedName>
</protein>
<sequence length="339" mass="38064">MKKLKVGIIGLGHNGRAWISAYKKSSLADVVAVCDYSGKKVKDAMQEFGVISGYQSHKEMLARKDIDAVSIHAPDFLHCQPFIDSLSAGKHTFVEKPMANTIPDLEKMVRAADQAKKKGLRTMVGQILRFNPLAMEIKKTADEGKLGEIFYMEADYIHNLKYQGSRDRYNSHLNMNWYLDREIPMVGGGCHPLDMLRWFKGKEIIEAQGYSNRIGFPDMKNDDCEIALFRFRDGCIAKVTVIYAPVSPMPYAYNVAVYGRKGTVLGDTVCTDEQKGFQSLGVHWGTDHPYEPEAEHFMRCIAENKETIINAREGAKTAAAVITAFRAMKAGRPLKVPRF</sequence>
<dbReference type="EMBL" id="PFMR01000277">
    <property type="protein sequence ID" value="PIZ15202.1"/>
    <property type="molecule type" value="Genomic_DNA"/>
</dbReference>
<dbReference type="InterPro" id="IPR055170">
    <property type="entry name" value="GFO_IDH_MocA-like_dom"/>
</dbReference>
<reference evidence="5" key="1">
    <citation type="submission" date="2017-09" db="EMBL/GenBank/DDBJ databases">
        <title>Depth-based differentiation of microbial function through sediment-hosted aquifers and enrichment of novel symbionts in the deep terrestrial subsurface.</title>
        <authorList>
            <person name="Probst A.J."/>
            <person name="Ladd B."/>
            <person name="Jarett J.K."/>
            <person name="Geller-Mcgrath D.E."/>
            <person name="Sieber C.M.K."/>
            <person name="Emerson J.B."/>
            <person name="Anantharaman K."/>
            <person name="Thomas B.C."/>
            <person name="Malmstrom R."/>
            <person name="Stieglmeier M."/>
            <person name="Klingl A."/>
            <person name="Woyke T."/>
            <person name="Ryan C.M."/>
            <person name="Banfield J.F."/>
        </authorList>
    </citation>
    <scope>NUCLEOTIDE SEQUENCE [LARGE SCALE GENOMIC DNA]</scope>
</reference>
<proteinExistence type="predicted"/>
<comment type="caution">
    <text evidence="4">The sequence shown here is derived from an EMBL/GenBank/DDBJ whole genome shotgun (WGS) entry which is preliminary data.</text>
</comment>
<evidence type="ECO:0000313" key="5">
    <source>
        <dbReference type="Proteomes" id="UP000229307"/>
    </source>
</evidence>
<evidence type="ECO:0000256" key="1">
    <source>
        <dbReference type="ARBA" id="ARBA00023002"/>
    </source>
</evidence>
<dbReference type="Pfam" id="PF22725">
    <property type="entry name" value="GFO_IDH_MocA_C3"/>
    <property type="match status" value="1"/>
</dbReference>
<dbReference type="Gene3D" id="3.40.50.720">
    <property type="entry name" value="NAD(P)-binding Rossmann-like Domain"/>
    <property type="match status" value="1"/>
</dbReference>
<dbReference type="InterPro" id="IPR036291">
    <property type="entry name" value="NAD(P)-bd_dom_sf"/>
</dbReference>
<dbReference type="AlphaFoldDB" id="A0A2M7S6P8"/>
<name>A0A2M7S6P8_9BACT</name>
<keyword evidence="1" id="KW-0560">Oxidoreductase</keyword>
<evidence type="ECO:0000259" key="3">
    <source>
        <dbReference type="Pfam" id="PF22725"/>
    </source>
</evidence>
<dbReference type="SUPFAM" id="SSF55347">
    <property type="entry name" value="Glyceraldehyde-3-phosphate dehydrogenase-like, C-terminal domain"/>
    <property type="match status" value="1"/>
</dbReference>
<dbReference type="PANTHER" id="PTHR43818:SF11">
    <property type="entry name" value="BCDNA.GH03377"/>
    <property type="match status" value="1"/>
</dbReference>
<dbReference type="GO" id="GO:0000166">
    <property type="term" value="F:nucleotide binding"/>
    <property type="evidence" value="ECO:0007669"/>
    <property type="project" value="InterPro"/>
</dbReference>
<accession>A0A2M7S6P8</accession>
<dbReference type="InterPro" id="IPR050463">
    <property type="entry name" value="Gfo/Idh/MocA_oxidrdct_glycsds"/>
</dbReference>
<feature type="domain" description="GFO/IDH/MocA-like oxidoreductase" evidence="3">
    <location>
        <begin position="136"/>
        <end position="264"/>
    </location>
</feature>
<feature type="domain" description="Gfo/Idh/MocA-like oxidoreductase N-terminal" evidence="2">
    <location>
        <begin position="4"/>
        <end position="118"/>
    </location>
</feature>
<organism evidence="4 5">
    <name type="scientific">Candidatus Desantisbacteria bacterium CG_4_10_14_0_8_um_filter_48_22</name>
    <dbReference type="NCBI Taxonomy" id="1974543"/>
    <lineage>
        <taxon>Bacteria</taxon>
        <taxon>Candidatus Desantisiibacteriota</taxon>
    </lineage>
</organism>
<evidence type="ECO:0000313" key="4">
    <source>
        <dbReference type="EMBL" id="PIZ15202.1"/>
    </source>
</evidence>
<dbReference type="InterPro" id="IPR000683">
    <property type="entry name" value="Gfo/Idh/MocA-like_OxRdtase_N"/>
</dbReference>
<gene>
    <name evidence="4" type="ORF">COY52_10255</name>
</gene>
<dbReference type="GO" id="GO:0016491">
    <property type="term" value="F:oxidoreductase activity"/>
    <property type="evidence" value="ECO:0007669"/>
    <property type="project" value="UniProtKB-KW"/>
</dbReference>